<accession>A0A2S4N5E8</accession>
<dbReference type="Proteomes" id="UP000237056">
    <property type="component" value="Unassembled WGS sequence"/>
</dbReference>
<proteinExistence type="predicted"/>
<protein>
    <submittedName>
        <fullName evidence="1">Uncharacterized protein</fullName>
    </submittedName>
</protein>
<dbReference type="EMBL" id="PQNY01000017">
    <property type="protein sequence ID" value="POS00925.1"/>
    <property type="molecule type" value="Genomic_DNA"/>
</dbReference>
<reference evidence="1 2" key="1">
    <citation type="submission" date="2018-01" db="EMBL/GenBank/DDBJ databases">
        <title>Genomic Encyclopedia of Type Strains, Phase I: the one thousand microbial genomes (KMG-I) project.</title>
        <authorList>
            <person name="Goeker M."/>
        </authorList>
    </citation>
    <scope>NUCLEOTIDE SEQUENCE [LARGE SCALE GENOMIC DNA]</scope>
    <source>
        <strain evidence="1 2">DSM 17960</strain>
    </source>
</reference>
<comment type="caution">
    <text evidence="1">The sequence shown here is derived from an EMBL/GenBank/DDBJ whole genome shotgun (WGS) entry which is preliminary data.</text>
</comment>
<evidence type="ECO:0000313" key="2">
    <source>
        <dbReference type="Proteomes" id="UP000237056"/>
    </source>
</evidence>
<dbReference type="AlphaFoldDB" id="A0A2S4N5E8"/>
<gene>
    <name evidence="1" type="ORF">Q361_11728</name>
</gene>
<organism evidence="1 2">
    <name type="scientific">Flavobacterium croceum DSM 17960</name>
    <dbReference type="NCBI Taxonomy" id="1121886"/>
    <lineage>
        <taxon>Bacteria</taxon>
        <taxon>Pseudomonadati</taxon>
        <taxon>Bacteroidota</taxon>
        <taxon>Flavobacteriia</taxon>
        <taxon>Flavobacteriales</taxon>
        <taxon>Flavobacteriaceae</taxon>
        <taxon>Flavobacterium</taxon>
    </lineage>
</organism>
<sequence>MLSNLLYMNHTVSNSFYKNILQVLFSFDLEHNHADFFTFNASYYIPLHLDNQRVLAYKVLPVALSDSEPNLVFFEDFKFQNFDLYVHDKIAFFSLLHQVKVLYKSKVYKLLDKPVYFCCDTHSQNPVLYSLFDS</sequence>
<name>A0A2S4N5E8_9FLAO</name>
<evidence type="ECO:0000313" key="1">
    <source>
        <dbReference type="EMBL" id="POS00925.1"/>
    </source>
</evidence>
<keyword evidence="2" id="KW-1185">Reference proteome</keyword>